<dbReference type="Pfam" id="PF10263">
    <property type="entry name" value="SprT-like"/>
    <property type="match status" value="1"/>
</dbReference>
<dbReference type="InterPro" id="IPR006640">
    <property type="entry name" value="SprT-like_domain"/>
</dbReference>
<dbReference type="Proteomes" id="UP001165489">
    <property type="component" value="Unassembled WGS sequence"/>
</dbReference>
<reference evidence="2" key="1">
    <citation type="submission" date="2022-03" db="EMBL/GenBank/DDBJ databases">
        <title>De novo assembled genomes of Belliella spp. (Cyclobacteriaceae) strains.</title>
        <authorList>
            <person name="Szabo A."/>
            <person name="Korponai K."/>
            <person name="Felfoldi T."/>
        </authorList>
    </citation>
    <scope>NUCLEOTIDE SEQUENCE</scope>
    <source>
        <strain evidence="2">DSM 111904</strain>
    </source>
</reference>
<feature type="domain" description="SprT-like" evidence="1">
    <location>
        <begin position="33"/>
        <end position="104"/>
    </location>
</feature>
<evidence type="ECO:0000259" key="1">
    <source>
        <dbReference type="Pfam" id="PF10263"/>
    </source>
</evidence>
<gene>
    <name evidence="2" type="ORF">MM239_12735</name>
</gene>
<dbReference type="RefSeq" id="WP_241348633.1">
    <property type="nucleotide sequence ID" value="NZ_JAKZGP010000033.1"/>
</dbReference>
<evidence type="ECO:0000313" key="3">
    <source>
        <dbReference type="Proteomes" id="UP001165489"/>
    </source>
</evidence>
<proteinExistence type="predicted"/>
<comment type="caution">
    <text evidence="2">The sequence shown here is derived from an EMBL/GenBank/DDBJ whole genome shotgun (WGS) entry which is preliminary data.</text>
</comment>
<name>A0ABS9V1H1_9BACT</name>
<accession>A0ABS9V1H1</accession>
<protein>
    <submittedName>
        <fullName evidence="2">SprT-like domain-containing protein</fullName>
    </submittedName>
</protein>
<sequence>MNRDPRFLQAFKKHLPEKAVSYCLSLWEETPFSFHITQERTSKLGDFRYRSNQKIQTITINHNLNPYQFLITYIHEVAHLRAFSTYGLKIKPHGIEWKRSFQKLLSPLLTSDVFPIEILIPLRRYMINPKASSGADTWLMIEIKKFDKKSKIENGLYLNQVKTGSKFELRGRVFEKLELRRTRVLCLELISGRKFLISNHAEVKPVSD</sequence>
<organism evidence="2 3">
    <name type="scientific">Belliella filtrata</name>
    <dbReference type="NCBI Taxonomy" id="2923435"/>
    <lineage>
        <taxon>Bacteria</taxon>
        <taxon>Pseudomonadati</taxon>
        <taxon>Bacteroidota</taxon>
        <taxon>Cytophagia</taxon>
        <taxon>Cytophagales</taxon>
        <taxon>Cyclobacteriaceae</taxon>
        <taxon>Belliella</taxon>
    </lineage>
</organism>
<keyword evidence="3" id="KW-1185">Reference proteome</keyword>
<evidence type="ECO:0000313" key="2">
    <source>
        <dbReference type="EMBL" id="MCH7410266.1"/>
    </source>
</evidence>
<dbReference type="EMBL" id="JAKZGP010000033">
    <property type="protein sequence ID" value="MCH7410266.1"/>
    <property type="molecule type" value="Genomic_DNA"/>
</dbReference>